<dbReference type="InterPro" id="IPR001461">
    <property type="entry name" value="Aspartic_peptidase_A1"/>
</dbReference>
<feature type="compositionally biased region" description="Polar residues" evidence="5">
    <location>
        <begin position="596"/>
        <end position="609"/>
    </location>
</feature>
<feature type="region of interest" description="Disordered" evidence="5">
    <location>
        <begin position="490"/>
        <end position="617"/>
    </location>
</feature>
<dbReference type="Pfam" id="PF21314">
    <property type="entry name" value="TM_ErbB1"/>
    <property type="match status" value="1"/>
</dbReference>
<dbReference type="PANTHER" id="PTHR47966">
    <property type="entry name" value="BETA-SITE APP-CLEAVING ENZYME, ISOFORM A-RELATED"/>
    <property type="match status" value="1"/>
</dbReference>
<evidence type="ECO:0000256" key="3">
    <source>
        <dbReference type="ARBA" id="ARBA00022741"/>
    </source>
</evidence>
<evidence type="ECO:0000256" key="2">
    <source>
        <dbReference type="ARBA" id="ARBA00022553"/>
    </source>
</evidence>
<keyword evidence="4" id="KW-0067">ATP-binding</keyword>
<organism evidence="9 10">
    <name type="scientific">Tulasnella calospora MUT 4182</name>
    <dbReference type="NCBI Taxonomy" id="1051891"/>
    <lineage>
        <taxon>Eukaryota</taxon>
        <taxon>Fungi</taxon>
        <taxon>Dikarya</taxon>
        <taxon>Basidiomycota</taxon>
        <taxon>Agaricomycotina</taxon>
        <taxon>Agaricomycetes</taxon>
        <taxon>Cantharellales</taxon>
        <taxon>Tulasnellaceae</taxon>
        <taxon>Tulasnella</taxon>
    </lineage>
</organism>
<feature type="compositionally biased region" description="Low complexity" evidence="5">
    <location>
        <begin position="537"/>
        <end position="560"/>
    </location>
</feature>
<dbReference type="InterPro" id="IPR049328">
    <property type="entry name" value="TM_ErbB1"/>
</dbReference>
<evidence type="ECO:0000256" key="5">
    <source>
        <dbReference type="SAM" id="MobiDB-lite"/>
    </source>
</evidence>
<evidence type="ECO:0000259" key="8">
    <source>
        <dbReference type="PROSITE" id="PS51767"/>
    </source>
</evidence>
<keyword evidence="6" id="KW-0812">Transmembrane</keyword>
<proteinExistence type="inferred from homology"/>
<dbReference type="InterPro" id="IPR021109">
    <property type="entry name" value="Peptidase_aspartic_dom_sf"/>
</dbReference>
<dbReference type="CDD" id="cd05471">
    <property type="entry name" value="pepsin_like"/>
    <property type="match status" value="1"/>
</dbReference>
<name>A0A0C3QGC5_9AGAM</name>
<accession>A0A0C3QGC5</accession>
<gene>
    <name evidence="9" type="ORF">M407DRAFT_25332</name>
</gene>
<feature type="transmembrane region" description="Helical" evidence="6">
    <location>
        <begin position="422"/>
        <end position="445"/>
    </location>
</feature>
<dbReference type="GO" id="GO:0004190">
    <property type="term" value="F:aspartic-type endopeptidase activity"/>
    <property type="evidence" value="ECO:0007669"/>
    <property type="project" value="InterPro"/>
</dbReference>
<feature type="region of interest" description="Disordered" evidence="5">
    <location>
        <begin position="456"/>
        <end position="475"/>
    </location>
</feature>
<keyword evidence="6" id="KW-0472">Membrane</keyword>
<evidence type="ECO:0000256" key="4">
    <source>
        <dbReference type="ARBA" id="ARBA00022840"/>
    </source>
</evidence>
<comment type="similarity">
    <text evidence="1">Belongs to the peptidase A1 family.</text>
</comment>
<dbReference type="Gene3D" id="1.20.5.510">
    <property type="entry name" value="Single helix bin"/>
    <property type="match status" value="1"/>
</dbReference>
<dbReference type="PANTHER" id="PTHR47966:SF51">
    <property type="entry name" value="BETA-SITE APP-CLEAVING ENZYME, ISOFORM A-RELATED"/>
    <property type="match status" value="1"/>
</dbReference>
<dbReference type="STRING" id="1051891.A0A0C3QGC5"/>
<dbReference type="GO" id="GO:0006508">
    <property type="term" value="P:proteolysis"/>
    <property type="evidence" value="ECO:0007669"/>
    <property type="project" value="InterPro"/>
</dbReference>
<protein>
    <recommendedName>
        <fullName evidence="8">Peptidase A1 domain-containing protein</fullName>
    </recommendedName>
</protein>
<dbReference type="Proteomes" id="UP000054248">
    <property type="component" value="Unassembled WGS sequence"/>
</dbReference>
<evidence type="ECO:0000256" key="1">
    <source>
        <dbReference type="ARBA" id="ARBA00007447"/>
    </source>
</evidence>
<keyword evidence="3" id="KW-0547">Nucleotide-binding</keyword>
<dbReference type="HOGENOM" id="CLU_442913_0_0_1"/>
<dbReference type="Pfam" id="PF00026">
    <property type="entry name" value="Asp"/>
    <property type="match status" value="1"/>
</dbReference>
<dbReference type="SUPFAM" id="SSF50630">
    <property type="entry name" value="Acid proteases"/>
    <property type="match status" value="1"/>
</dbReference>
<reference evidence="9 10" key="1">
    <citation type="submission" date="2014-04" db="EMBL/GenBank/DDBJ databases">
        <authorList>
            <consortium name="DOE Joint Genome Institute"/>
            <person name="Kuo A."/>
            <person name="Girlanda M."/>
            <person name="Perotto S."/>
            <person name="Kohler A."/>
            <person name="Nagy L.G."/>
            <person name="Floudas D."/>
            <person name="Copeland A."/>
            <person name="Barry K.W."/>
            <person name="Cichocki N."/>
            <person name="Veneault-Fourrey C."/>
            <person name="LaButti K."/>
            <person name="Lindquist E.A."/>
            <person name="Lipzen A."/>
            <person name="Lundell T."/>
            <person name="Morin E."/>
            <person name="Murat C."/>
            <person name="Sun H."/>
            <person name="Tunlid A."/>
            <person name="Henrissat B."/>
            <person name="Grigoriev I.V."/>
            <person name="Hibbett D.S."/>
            <person name="Martin F."/>
            <person name="Nordberg H.P."/>
            <person name="Cantor M.N."/>
            <person name="Hua S.X."/>
        </authorList>
    </citation>
    <scope>NUCLEOTIDE SEQUENCE [LARGE SCALE GENOMIC DNA]</scope>
    <source>
        <strain evidence="9 10">MUT 4182</strain>
    </source>
</reference>
<evidence type="ECO:0000313" key="9">
    <source>
        <dbReference type="EMBL" id="KIO25321.1"/>
    </source>
</evidence>
<dbReference type="InterPro" id="IPR034164">
    <property type="entry name" value="Pepsin-like_dom"/>
</dbReference>
<dbReference type="EMBL" id="KN823044">
    <property type="protein sequence ID" value="KIO25321.1"/>
    <property type="molecule type" value="Genomic_DNA"/>
</dbReference>
<keyword evidence="6" id="KW-1133">Transmembrane helix</keyword>
<evidence type="ECO:0000313" key="10">
    <source>
        <dbReference type="Proteomes" id="UP000054248"/>
    </source>
</evidence>
<evidence type="ECO:0000256" key="6">
    <source>
        <dbReference type="SAM" id="Phobius"/>
    </source>
</evidence>
<sequence length="617" mass="63006">MALAAAVLTLLNVAVIPTTAFLIPRATNTSRVSVPLSNIGNHVYTAGVKMGTDQEFAFSVDLNMGYTVVAGPSCQNCVTNSSLPSYNPSQSSTFVAQNAGGTAATIQTNISGKPISGALGTENCALQKQDGTWWNYPNQTVIVAGSDSDSQALGPASGVAGFGQTGAQSADQTLVGQYLAGHTDISSISFGLALNPLSDPNAGSDSSGGTLHVFQPDTSFYTGNMATIPVANANAQSNFGSVPTQVGSYDWTVQMQGWSFVPGQNQQAITGGGGVYTTVEASYPYIVLTAADAQSIYSAIPGSQPYTIPANAVTSAGAPVGQDTSTQSYSLPCSASGLSLSVTFGDVTIPVDASDLLTTINGVCVGNVKGWTDTSRGTYIFGSAFLRNAYIVLTANNNPQSNTIGFATRAFQTKSSKSNTGAIVGGVIGGLAFIAIVAAGSFFYIRRRRQQNEIPPSAAFATSGDLSGGTSSEKHHSLLGFMSKDRNADNLAAEPWTPPPGTAAAGSTEGGHDAGNVVVQPWTPNAPGEQAFLSPMGAGFPAGTTASTTSPGPPTTSFAGHTPPPPSASPAYTATSGAQPMTPPPRSPGMAYDQPVNGSSYSPVPNPTGQAMWVERR</sequence>
<dbReference type="AlphaFoldDB" id="A0A0C3QGC5"/>
<feature type="chain" id="PRO_5002168826" description="Peptidase A1 domain-containing protein" evidence="7">
    <location>
        <begin position="21"/>
        <end position="617"/>
    </location>
</feature>
<keyword evidence="7" id="KW-0732">Signal</keyword>
<dbReference type="Gene3D" id="2.40.70.10">
    <property type="entry name" value="Acid Proteases"/>
    <property type="match status" value="2"/>
</dbReference>
<dbReference type="InterPro" id="IPR033121">
    <property type="entry name" value="PEPTIDASE_A1"/>
</dbReference>
<dbReference type="GO" id="GO:0005524">
    <property type="term" value="F:ATP binding"/>
    <property type="evidence" value="ECO:0007669"/>
    <property type="project" value="UniProtKB-KW"/>
</dbReference>
<dbReference type="OrthoDB" id="2563011at2759"/>
<reference evidence="10" key="2">
    <citation type="submission" date="2015-01" db="EMBL/GenBank/DDBJ databases">
        <title>Evolutionary Origins and Diversification of the Mycorrhizal Mutualists.</title>
        <authorList>
            <consortium name="DOE Joint Genome Institute"/>
            <consortium name="Mycorrhizal Genomics Consortium"/>
            <person name="Kohler A."/>
            <person name="Kuo A."/>
            <person name="Nagy L.G."/>
            <person name="Floudas D."/>
            <person name="Copeland A."/>
            <person name="Barry K.W."/>
            <person name="Cichocki N."/>
            <person name="Veneault-Fourrey C."/>
            <person name="LaButti K."/>
            <person name="Lindquist E.A."/>
            <person name="Lipzen A."/>
            <person name="Lundell T."/>
            <person name="Morin E."/>
            <person name="Murat C."/>
            <person name="Riley R."/>
            <person name="Ohm R."/>
            <person name="Sun H."/>
            <person name="Tunlid A."/>
            <person name="Henrissat B."/>
            <person name="Grigoriev I.V."/>
            <person name="Hibbett D.S."/>
            <person name="Martin F."/>
        </authorList>
    </citation>
    <scope>NUCLEOTIDE SEQUENCE [LARGE SCALE GENOMIC DNA]</scope>
    <source>
        <strain evidence="10">MUT 4182</strain>
    </source>
</reference>
<keyword evidence="10" id="KW-1185">Reference proteome</keyword>
<keyword evidence="2" id="KW-0597">Phosphoprotein</keyword>
<evidence type="ECO:0000256" key="7">
    <source>
        <dbReference type="SAM" id="SignalP"/>
    </source>
</evidence>
<dbReference type="PROSITE" id="PS51767">
    <property type="entry name" value="PEPTIDASE_A1"/>
    <property type="match status" value="1"/>
</dbReference>
<feature type="signal peptide" evidence="7">
    <location>
        <begin position="1"/>
        <end position="20"/>
    </location>
</feature>
<feature type="domain" description="Peptidase A1" evidence="8">
    <location>
        <begin position="44"/>
        <end position="407"/>
    </location>
</feature>